<proteinExistence type="predicted"/>
<comment type="caution">
    <text evidence="2">The sequence shown here is derived from an EMBL/GenBank/DDBJ whole genome shotgun (WGS) entry which is preliminary data.</text>
</comment>
<dbReference type="InterPro" id="IPR011051">
    <property type="entry name" value="RmlC_Cupin_sf"/>
</dbReference>
<dbReference type="RefSeq" id="WP_310654540.1">
    <property type="nucleotide sequence ID" value="NZ_JAPMLA010000001.1"/>
</dbReference>
<dbReference type="Pfam" id="PF12973">
    <property type="entry name" value="Cupin_7"/>
    <property type="match status" value="1"/>
</dbReference>
<organism evidence="2 4">
    <name type="scientific">Shewanella fidelis</name>
    <dbReference type="NCBI Taxonomy" id="173509"/>
    <lineage>
        <taxon>Bacteria</taxon>
        <taxon>Pseudomonadati</taxon>
        <taxon>Pseudomonadota</taxon>
        <taxon>Gammaproteobacteria</taxon>
        <taxon>Alteromonadales</taxon>
        <taxon>Shewanellaceae</taxon>
        <taxon>Shewanella</taxon>
    </lineage>
</organism>
<name>A0AAW8NK40_9GAMM</name>
<dbReference type="InterPro" id="IPR014710">
    <property type="entry name" value="RmlC-like_jellyroll"/>
</dbReference>
<dbReference type="InterPro" id="IPR012807">
    <property type="entry name" value="Anti-sigma_ChrR"/>
</dbReference>
<dbReference type="NCBIfam" id="TIGR02451">
    <property type="entry name" value="anti_sig_ChrR"/>
    <property type="match status" value="1"/>
</dbReference>
<keyword evidence="5" id="KW-1185">Reference proteome</keyword>
<evidence type="ECO:0000313" key="3">
    <source>
        <dbReference type="EMBL" id="MDW4823931.1"/>
    </source>
</evidence>
<feature type="domain" description="ChrR-like cupin" evidence="1">
    <location>
        <begin position="128"/>
        <end position="205"/>
    </location>
</feature>
<protein>
    <submittedName>
        <fullName evidence="2">ChrR family anti-sigma-E factor</fullName>
    </submittedName>
</protein>
<dbReference type="AlphaFoldDB" id="A0AAW8NK40"/>
<evidence type="ECO:0000313" key="5">
    <source>
        <dbReference type="Proteomes" id="UP001271263"/>
    </source>
</evidence>
<evidence type="ECO:0000313" key="4">
    <source>
        <dbReference type="Proteomes" id="UP001259340"/>
    </source>
</evidence>
<gene>
    <name evidence="2" type="ORF">OS133_08025</name>
    <name evidence="3" type="ORF">OS134_07690</name>
</gene>
<dbReference type="Proteomes" id="UP001271263">
    <property type="component" value="Unassembled WGS sequence"/>
</dbReference>
<sequence>MIKFHPKDEMLKQHANGQLHLGLATAVSAHCELCSVCRDKLKQYTAAQAEQHLGEQSNDDIQTENVATLDNLSIANIDFSDMLKQITQLAPVEPTESQPTIVEVKNTHYALPRALTNQVDHNWSGFGKISRMRLNTDENNSRASLLHIDAGGEIPEHSHTGREITLLLEGNFEDEFSQYVPGDFIELDANHQHSPKTINGCLCYTVVDAPLHFTKGISKILNPIGELIY</sequence>
<accession>A0AAW8NK40</accession>
<dbReference type="CDD" id="cd20301">
    <property type="entry name" value="cupin_ChrR"/>
    <property type="match status" value="1"/>
</dbReference>
<dbReference type="Gene3D" id="2.60.120.10">
    <property type="entry name" value="Jelly Rolls"/>
    <property type="match status" value="1"/>
</dbReference>
<dbReference type="InterPro" id="IPR025979">
    <property type="entry name" value="ChrR-like_cupin_dom"/>
</dbReference>
<dbReference type="InterPro" id="IPR041916">
    <property type="entry name" value="Anti_sigma_zinc_sf"/>
</dbReference>
<reference evidence="2" key="2">
    <citation type="submission" date="2022-11" db="EMBL/GenBank/DDBJ databases">
        <title>Prophages regulate Shewanella fidelis motility and biofilm formation: implications for gut colonization dynamics in Ciona robusta.</title>
        <authorList>
            <person name="Natarajan O."/>
            <person name="Gibboney S.L."/>
            <person name="Young M.N."/>
            <person name="Lim S.J."/>
            <person name="Pluta N."/>
            <person name="Atkinson C.G.F."/>
            <person name="Leigh B.A."/>
            <person name="Liberti A."/>
            <person name="Kees E."/>
            <person name="Breitbart M."/>
            <person name="Gralnick J."/>
            <person name="Dishaw L.J."/>
        </authorList>
    </citation>
    <scope>NUCLEOTIDE SEQUENCE</scope>
    <source>
        <strain evidence="2">3313</strain>
    </source>
</reference>
<dbReference type="Proteomes" id="UP001259340">
    <property type="component" value="Unassembled WGS sequence"/>
</dbReference>
<dbReference type="SUPFAM" id="SSF51182">
    <property type="entry name" value="RmlC-like cupins"/>
    <property type="match status" value="1"/>
</dbReference>
<dbReference type="EMBL" id="JAPMLE010000001">
    <property type="protein sequence ID" value="MDR8523634.1"/>
    <property type="molecule type" value="Genomic_DNA"/>
</dbReference>
<reference evidence="3 5" key="1">
    <citation type="journal article" date="2022" name="bioRxiv">
        <title>Prophages regulate Shewanella fidelis 3313 motility and biofilm formation: implications for gut colonization dynamics in Ciona robusta.</title>
        <authorList>
            <person name="Natarajan O."/>
            <person name="Gibboney S.L."/>
            <person name="Young M.N."/>
            <person name="Lim S.J."/>
            <person name="Pluta N."/>
            <person name="Atkinson C.G."/>
            <person name="Leigh B.A."/>
            <person name="Liberti A."/>
            <person name="Kees E.D."/>
            <person name="Breitbart M."/>
            <person name="Gralnick J.A."/>
            <person name="Dishaw L.J."/>
        </authorList>
    </citation>
    <scope>NUCLEOTIDE SEQUENCE [LARGE SCALE GENOMIC DNA]</scope>
    <source>
        <strain evidence="3 5">JG4066</strain>
    </source>
</reference>
<evidence type="ECO:0000259" key="1">
    <source>
        <dbReference type="Pfam" id="PF12973"/>
    </source>
</evidence>
<dbReference type="Gene3D" id="1.10.10.1320">
    <property type="entry name" value="Anti-sigma factor, zinc-finger domain"/>
    <property type="match status" value="1"/>
</dbReference>
<dbReference type="EMBL" id="JAPMLD010000002">
    <property type="protein sequence ID" value="MDW4823931.1"/>
    <property type="molecule type" value="Genomic_DNA"/>
</dbReference>
<evidence type="ECO:0000313" key="2">
    <source>
        <dbReference type="EMBL" id="MDR8523634.1"/>
    </source>
</evidence>